<dbReference type="InterPro" id="IPR000905">
    <property type="entry name" value="Gcp-like_dom"/>
</dbReference>
<dbReference type="SUPFAM" id="SSF53067">
    <property type="entry name" value="Actin-like ATPase domain"/>
    <property type="match status" value="1"/>
</dbReference>
<gene>
    <name evidence="2" type="ORF">A2215_00040</name>
</gene>
<comment type="caution">
    <text evidence="2">The sequence shown here is derived from an EMBL/GenBank/DDBJ whole genome shotgun (WGS) entry which is preliminary data.</text>
</comment>
<dbReference type="Pfam" id="PF00814">
    <property type="entry name" value="TsaD"/>
    <property type="match status" value="1"/>
</dbReference>
<reference evidence="2 3" key="1">
    <citation type="journal article" date="2016" name="Nat. Commun.">
        <title>Thousands of microbial genomes shed light on interconnected biogeochemical processes in an aquifer system.</title>
        <authorList>
            <person name="Anantharaman K."/>
            <person name="Brown C.T."/>
            <person name="Hug L.A."/>
            <person name="Sharon I."/>
            <person name="Castelle C.J."/>
            <person name="Probst A.J."/>
            <person name="Thomas B.C."/>
            <person name="Singh A."/>
            <person name="Wilkins M.J."/>
            <person name="Karaoz U."/>
            <person name="Brodie E.L."/>
            <person name="Williams K.H."/>
            <person name="Hubbard S.S."/>
            <person name="Banfield J.F."/>
        </authorList>
    </citation>
    <scope>NUCLEOTIDE SEQUENCE [LARGE SCALE GENOMIC DNA]</scope>
</reference>
<dbReference type="Gene3D" id="3.30.420.40">
    <property type="match status" value="1"/>
</dbReference>
<evidence type="ECO:0000313" key="3">
    <source>
        <dbReference type="Proteomes" id="UP000178583"/>
    </source>
</evidence>
<feature type="domain" description="Gcp-like" evidence="1">
    <location>
        <begin position="86"/>
        <end position="142"/>
    </location>
</feature>
<dbReference type="Proteomes" id="UP000178583">
    <property type="component" value="Unassembled WGS sequence"/>
</dbReference>
<proteinExistence type="predicted"/>
<dbReference type="AlphaFoldDB" id="A0A1F5E8F8"/>
<sequence length="183" mass="20781">MKRGRSFLNKVDKKFVLYIDTAGSRIKIAVFDYDLRAWRHPRENGDPLIVDSRLRGNDKDANRVSRNYDKLRLAAEDEWESDQNETEVLLFRIDKLVKKANIGIAKVRMILAASGPGQYTTLRIGVATANALAFSLNIPVNQLKEGEDLKTVIKSYGSSHSDVFDKPVKPKYLRPPHITKKRG</sequence>
<organism evidence="2 3">
    <name type="scientific">Candidatus Berkelbacteria bacterium RIFOXYA2_FULL_43_10</name>
    <dbReference type="NCBI Taxonomy" id="1797472"/>
    <lineage>
        <taxon>Bacteria</taxon>
        <taxon>Candidatus Berkelbacteria</taxon>
    </lineage>
</organism>
<dbReference type="STRING" id="1797472.A2215_00040"/>
<name>A0A1F5E8F8_9BACT</name>
<dbReference type="InterPro" id="IPR043129">
    <property type="entry name" value="ATPase_NBD"/>
</dbReference>
<evidence type="ECO:0000259" key="1">
    <source>
        <dbReference type="Pfam" id="PF00814"/>
    </source>
</evidence>
<accession>A0A1F5E8F8</accession>
<protein>
    <recommendedName>
        <fullName evidence="1">Gcp-like domain-containing protein</fullName>
    </recommendedName>
</protein>
<dbReference type="EMBL" id="MEZY01000031">
    <property type="protein sequence ID" value="OGD63699.1"/>
    <property type="molecule type" value="Genomic_DNA"/>
</dbReference>
<evidence type="ECO:0000313" key="2">
    <source>
        <dbReference type="EMBL" id="OGD63699.1"/>
    </source>
</evidence>